<reference evidence="6 7" key="1">
    <citation type="journal article" date="2015" name="Int. J. Syst. Evol. Microbiol.">
        <title>Amycolatopsis rhabdoformis sp. nov., an actinomycete isolated from a tropical forest soil.</title>
        <authorList>
            <person name="Souza W.R."/>
            <person name="Silva R.E."/>
            <person name="Goodfellow M."/>
            <person name="Busarakam K."/>
            <person name="Figueiro F.S."/>
            <person name="Ferreira D."/>
            <person name="Rodrigues-Filho E."/>
            <person name="Moraes L.A.B."/>
            <person name="Zucchi T.D."/>
        </authorList>
    </citation>
    <scope>NUCLEOTIDE SEQUENCE [LARGE SCALE GENOMIC DNA]</scope>
    <source>
        <strain evidence="6 7">NCIMB 14900</strain>
    </source>
</reference>
<keyword evidence="3" id="KW-0805">Transcription regulation</keyword>
<dbReference type="Pfam" id="PF25601">
    <property type="entry name" value="AAA_lid_14"/>
    <property type="match status" value="1"/>
</dbReference>
<dbReference type="SUPFAM" id="SSF52540">
    <property type="entry name" value="P-loop containing nucleoside triphosphate hydrolases"/>
    <property type="match status" value="1"/>
</dbReference>
<evidence type="ECO:0000313" key="6">
    <source>
        <dbReference type="EMBL" id="WSE34571.1"/>
    </source>
</evidence>
<feature type="domain" description="Sigma-54 factor interaction" evidence="5">
    <location>
        <begin position="506"/>
        <end position="565"/>
    </location>
</feature>
<gene>
    <name evidence="6" type="ORF">VSH64_21205</name>
</gene>
<evidence type="ECO:0000259" key="5">
    <source>
        <dbReference type="PROSITE" id="PS50045"/>
    </source>
</evidence>
<dbReference type="InterPro" id="IPR058031">
    <property type="entry name" value="AAA_lid_NorR"/>
</dbReference>
<dbReference type="EMBL" id="CP142149">
    <property type="protein sequence ID" value="WSE34571.1"/>
    <property type="molecule type" value="Genomic_DNA"/>
</dbReference>
<dbReference type="Proteomes" id="UP001330812">
    <property type="component" value="Chromosome"/>
</dbReference>
<dbReference type="PANTHER" id="PTHR32071:SF122">
    <property type="entry name" value="SIGMA FACTOR"/>
    <property type="match status" value="1"/>
</dbReference>
<proteinExistence type="predicted"/>
<dbReference type="PANTHER" id="PTHR32071">
    <property type="entry name" value="TRANSCRIPTIONAL REGULATORY PROTEIN"/>
    <property type="match status" value="1"/>
</dbReference>
<dbReference type="Gene3D" id="1.10.10.60">
    <property type="entry name" value="Homeodomain-like"/>
    <property type="match status" value="1"/>
</dbReference>
<dbReference type="Pfam" id="PF02954">
    <property type="entry name" value="HTH_8"/>
    <property type="match status" value="1"/>
</dbReference>
<dbReference type="InterPro" id="IPR029016">
    <property type="entry name" value="GAF-like_dom_sf"/>
</dbReference>
<dbReference type="InterPro" id="IPR009057">
    <property type="entry name" value="Homeodomain-like_sf"/>
</dbReference>
<evidence type="ECO:0000313" key="7">
    <source>
        <dbReference type="Proteomes" id="UP001330812"/>
    </source>
</evidence>
<dbReference type="Gene3D" id="3.30.450.40">
    <property type="match status" value="1"/>
</dbReference>
<dbReference type="PROSITE" id="PS50045">
    <property type="entry name" value="SIGMA54_INTERACT_4"/>
    <property type="match status" value="1"/>
</dbReference>
<accession>A0ABZ1IL29</accession>
<keyword evidence="7" id="KW-1185">Reference proteome</keyword>
<evidence type="ECO:0000256" key="1">
    <source>
        <dbReference type="ARBA" id="ARBA00022741"/>
    </source>
</evidence>
<dbReference type="InterPro" id="IPR027417">
    <property type="entry name" value="P-loop_NTPase"/>
</dbReference>
<dbReference type="PRINTS" id="PR01590">
    <property type="entry name" value="HTHFIS"/>
</dbReference>
<organism evidence="6 7">
    <name type="scientific">Amycolatopsis rhabdoformis</name>
    <dbReference type="NCBI Taxonomy" id="1448059"/>
    <lineage>
        <taxon>Bacteria</taxon>
        <taxon>Bacillati</taxon>
        <taxon>Actinomycetota</taxon>
        <taxon>Actinomycetes</taxon>
        <taxon>Pseudonocardiales</taxon>
        <taxon>Pseudonocardiaceae</taxon>
        <taxon>Amycolatopsis</taxon>
    </lineage>
</organism>
<keyword evidence="4" id="KW-0804">Transcription</keyword>
<evidence type="ECO:0000256" key="4">
    <source>
        <dbReference type="ARBA" id="ARBA00023163"/>
    </source>
</evidence>
<name>A0ABZ1IL29_9PSEU</name>
<sequence>MRQPTGGRDPYATAVSNAVELEAARRSYLTAGRYVAARDVVRPEVLASWERSRWHDVDPDRITARFLGHTHAAPSVVACANDVFDAFVKANEDGACSLALLDTGGVVRARCDGDGALAHLLDAVLLVPGYDFAERAVGTTAASIALHEQAGAAISGPEHYHSQLTCLSDAAAPVIDPNGHDLCGVVTVISHHGAETPLQLALARMLAEQIADRIAGEPQRRSQIILEQFDHRDHEGTWVVATDGNFVTSNAAARQLDATDLRALNDLVLASLMLQDFATKHLDLPANGCAEVTTEPIWMSGELIGCLLTGRKAGSRPSPELPEGIRRQGSHVAPLTRRDYAKDVRGSDRAQQEHAKARIRANRELLTPFLRARHEVVASIGQGRNHLLIGEPGVGKRTLVLNQFRQSFPLGRVITVDCATMAGEAPTRLDDLTNGLSADLGDRPHLLLLRGINGLTPVGARRLDEALRPLVALPTPPLVVGSVDIAAVDATRPYGLLLRHFHEITRVPPLRYRLDEVGDIANSVLRKLAARRSLRLSLQVVRVLESYAWPGNISELEDVLRYVVAHKPVGEIQPPDLPQLCFQGRARKMSMLEAAQCDAIIQALYESRGNRYKAAEMLGIARSSLYRKIDAFGISYIA</sequence>
<keyword evidence="1" id="KW-0547">Nucleotide-binding</keyword>
<dbReference type="SUPFAM" id="SSF46689">
    <property type="entry name" value="Homeodomain-like"/>
    <property type="match status" value="1"/>
</dbReference>
<dbReference type="Gene3D" id="1.10.8.60">
    <property type="match status" value="1"/>
</dbReference>
<dbReference type="InterPro" id="IPR002078">
    <property type="entry name" value="Sigma_54_int"/>
</dbReference>
<keyword evidence="2" id="KW-0067">ATP-binding</keyword>
<evidence type="ECO:0000256" key="3">
    <source>
        <dbReference type="ARBA" id="ARBA00023015"/>
    </source>
</evidence>
<dbReference type="InterPro" id="IPR002197">
    <property type="entry name" value="HTH_Fis"/>
</dbReference>
<evidence type="ECO:0000256" key="2">
    <source>
        <dbReference type="ARBA" id="ARBA00022840"/>
    </source>
</evidence>
<dbReference type="RefSeq" id="WP_326837379.1">
    <property type="nucleotide sequence ID" value="NZ_CP142149.1"/>
</dbReference>
<protein>
    <submittedName>
        <fullName evidence="6">Helix-turn-helix domain-containing protein</fullName>
    </submittedName>
</protein>